<dbReference type="InterPro" id="IPR003987">
    <property type="entry name" value="ICAM_VCAM_N"/>
</dbReference>
<proteinExistence type="inferred from homology"/>
<evidence type="ECO:0000256" key="6">
    <source>
        <dbReference type="ARBA" id="ARBA00022889"/>
    </source>
</evidence>
<keyword evidence="6" id="KW-0130">Cell adhesion</keyword>
<name>A0A4X2MDF4_VOMUR</name>
<dbReference type="PRINTS" id="PR01472">
    <property type="entry name" value="ICAMVCAM1"/>
</dbReference>
<protein>
    <recommendedName>
        <fullName evidence="14">Intercellular adhesion molecule N-terminal domain-containing protein</fullName>
    </recommendedName>
</protein>
<dbReference type="InterPro" id="IPR047012">
    <property type="entry name" value="ICAM_VCAM"/>
</dbReference>
<feature type="signal peptide" evidence="13">
    <location>
        <begin position="1"/>
        <end position="21"/>
    </location>
</feature>
<evidence type="ECO:0000313" key="15">
    <source>
        <dbReference type="Ensembl" id="ENSVURP00010032711.1"/>
    </source>
</evidence>
<evidence type="ECO:0000256" key="2">
    <source>
        <dbReference type="ARBA" id="ARBA00005925"/>
    </source>
</evidence>
<keyword evidence="7 12" id="KW-1133">Transmembrane helix</keyword>
<evidence type="ECO:0000313" key="16">
    <source>
        <dbReference type="Proteomes" id="UP000314987"/>
    </source>
</evidence>
<reference evidence="15" key="2">
    <citation type="submission" date="2025-08" db="UniProtKB">
        <authorList>
            <consortium name="Ensembl"/>
        </authorList>
    </citation>
    <scope>IDENTIFICATION</scope>
</reference>
<evidence type="ECO:0000256" key="10">
    <source>
        <dbReference type="ARBA" id="ARBA00023180"/>
    </source>
</evidence>
<evidence type="ECO:0000256" key="7">
    <source>
        <dbReference type="ARBA" id="ARBA00022989"/>
    </source>
</evidence>
<evidence type="ECO:0000256" key="4">
    <source>
        <dbReference type="ARBA" id="ARBA00022729"/>
    </source>
</evidence>
<keyword evidence="4 13" id="KW-0732">Signal</keyword>
<reference evidence="15" key="3">
    <citation type="submission" date="2025-09" db="UniProtKB">
        <authorList>
            <consortium name="Ensembl"/>
        </authorList>
    </citation>
    <scope>IDENTIFICATION</scope>
</reference>
<dbReference type="PANTHER" id="PTHR13771">
    <property type="entry name" value="INTERCELLULAR ADHESION MOLECULE"/>
    <property type="match status" value="1"/>
</dbReference>
<keyword evidence="10" id="KW-0325">Glycoprotein</keyword>
<dbReference type="GO" id="GO:0005886">
    <property type="term" value="C:plasma membrane"/>
    <property type="evidence" value="ECO:0007669"/>
    <property type="project" value="TreeGrafter"/>
</dbReference>
<dbReference type="Pfam" id="PF03921">
    <property type="entry name" value="ICAM_N"/>
    <property type="match status" value="1"/>
</dbReference>
<dbReference type="InterPro" id="IPR013768">
    <property type="entry name" value="ICAM_N"/>
</dbReference>
<dbReference type="GO" id="GO:0005178">
    <property type="term" value="F:integrin binding"/>
    <property type="evidence" value="ECO:0007669"/>
    <property type="project" value="InterPro"/>
</dbReference>
<dbReference type="InterPro" id="IPR013783">
    <property type="entry name" value="Ig-like_fold"/>
</dbReference>
<dbReference type="GO" id="GO:0098609">
    <property type="term" value="P:cell-cell adhesion"/>
    <property type="evidence" value="ECO:0007669"/>
    <property type="project" value="InterPro"/>
</dbReference>
<dbReference type="InterPro" id="IPR036179">
    <property type="entry name" value="Ig-like_dom_sf"/>
</dbReference>
<feature type="domain" description="Intercellular adhesion molecule N-terminal" evidence="14">
    <location>
        <begin position="40"/>
        <end position="127"/>
    </location>
</feature>
<dbReference type="Ensembl" id="ENSVURT00010037234.1">
    <property type="protein sequence ID" value="ENSVURP00010032711.1"/>
    <property type="gene ID" value="ENSVURG00010024939.1"/>
</dbReference>
<dbReference type="PANTHER" id="PTHR13771:SF8">
    <property type="entry name" value="INTERCELLULAR ADHESION MOLECULE 4"/>
    <property type="match status" value="1"/>
</dbReference>
<evidence type="ECO:0000256" key="12">
    <source>
        <dbReference type="SAM" id="Phobius"/>
    </source>
</evidence>
<dbReference type="AlphaFoldDB" id="A0A4X2MDF4"/>
<evidence type="ECO:0000256" key="9">
    <source>
        <dbReference type="ARBA" id="ARBA00023157"/>
    </source>
</evidence>
<dbReference type="Gene3D" id="2.60.40.10">
    <property type="entry name" value="Immunoglobulins"/>
    <property type="match status" value="2"/>
</dbReference>
<evidence type="ECO:0000256" key="13">
    <source>
        <dbReference type="SAM" id="SignalP"/>
    </source>
</evidence>
<keyword evidence="11" id="KW-0393">Immunoglobulin domain</keyword>
<evidence type="ECO:0000256" key="3">
    <source>
        <dbReference type="ARBA" id="ARBA00022692"/>
    </source>
</evidence>
<keyword evidence="16" id="KW-1185">Reference proteome</keyword>
<comment type="subcellular location">
    <subcellularLocation>
        <location evidence="1">Membrane</location>
        <topology evidence="1">Single-pass type I membrane protein</topology>
    </subcellularLocation>
</comment>
<dbReference type="GeneTree" id="ENSGT00940000162431"/>
<evidence type="ECO:0000256" key="1">
    <source>
        <dbReference type="ARBA" id="ARBA00004479"/>
    </source>
</evidence>
<reference evidence="16" key="1">
    <citation type="submission" date="2018-12" db="EMBL/GenBank/DDBJ databases">
        <authorList>
            <person name="Yazar S."/>
        </authorList>
    </citation>
    <scope>NUCLEOTIDE SEQUENCE [LARGE SCALE GENOMIC DNA]</scope>
</reference>
<dbReference type="FunFam" id="2.60.40.10:FF:000194">
    <property type="entry name" value="Intercellular adhesion molecule 1"/>
    <property type="match status" value="1"/>
</dbReference>
<comment type="similarity">
    <text evidence="2">Belongs to the immunoglobulin superfamily. ICAM family.</text>
</comment>
<evidence type="ECO:0000256" key="5">
    <source>
        <dbReference type="ARBA" id="ARBA00022737"/>
    </source>
</evidence>
<evidence type="ECO:0000256" key="8">
    <source>
        <dbReference type="ARBA" id="ARBA00023136"/>
    </source>
</evidence>
<feature type="transmembrane region" description="Helical" evidence="12">
    <location>
        <begin position="234"/>
        <end position="254"/>
    </location>
</feature>
<evidence type="ECO:0000259" key="14">
    <source>
        <dbReference type="Pfam" id="PF03921"/>
    </source>
</evidence>
<keyword evidence="9" id="KW-1015">Disulfide bond</keyword>
<organism evidence="15 16">
    <name type="scientific">Vombatus ursinus</name>
    <name type="common">Common wombat</name>
    <dbReference type="NCBI Taxonomy" id="29139"/>
    <lineage>
        <taxon>Eukaryota</taxon>
        <taxon>Metazoa</taxon>
        <taxon>Chordata</taxon>
        <taxon>Craniata</taxon>
        <taxon>Vertebrata</taxon>
        <taxon>Euteleostomi</taxon>
        <taxon>Mammalia</taxon>
        <taxon>Metatheria</taxon>
        <taxon>Diprotodontia</taxon>
        <taxon>Vombatidae</taxon>
        <taxon>Vombatus</taxon>
    </lineage>
</organism>
<dbReference type="SUPFAM" id="SSF48726">
    <property type="entry name" value="Immunoglobulin"/>
    <property type="match status" value="2"/>
</dbReference>
<evidence type="ECO:0000256" key="11">
    <source>
        <dbReference type="ARBA" id="ARBA00023319"/>
    </source>
</evidence>
<keyword evidence="3 12" id="KW-0812">Transmembrane</keyword>
<keyword evidence="8 12" id="KW-0472">Membrane</keyword>
<dbReference type="STRING" id="29139.ENSVURP00010032711"/>
<dbReference type="OMA" id="QPVICHT"/>
<dbReference type="Proteomes" id="UP000314987">
    <property type="component" value="Unassembled WGS sequence"/>
</dbReference>
<sequence length="276" mass="29819">MRASSPLALLILLPLVATGGGQENRDPLFIAPSTEVHGPFWVQVLPPEVSILPGSSVWINCSTSCLQPEAWGLITSLTQGKKKIGPGWVAYQVLDVRAWDSAARCFFTCAGETQEATATIKTYSPPQTVVLEQPPLIDVGTEYKFHCHALFVFPLEKLTMILSLEGRTLCSVSLAGSGYRLDSANVTWTSTLQLRLQDMGQLLSCHAQLNLNGFLVIRSSEPVKLQFRGEAQTAWVALAALAGLLLLISGVFLLQSRGQLQSEPLCPSGGTQAEKL</sequence>
<keyword evidence="5" id="KW-0677">Repeat</keyword>
<feature type="chain" id="PRO_5021389656" description="Intercellular adhesion molecule N-terminal domain-containing protein" evidence="13">
    <location>
        <begin position="22"/>
        <end position="276"/>
    </location>
</feature>
<accession>A0A4X2MDF4</accession>